<evidence type="ECO:0000256" key="9">
    <source>
        <dbReference type="HAMAP-Rule" id="MF_01464"/>
    </source>
</evidence>
<evidence type="ECO:0000256" key="1">
    <source>
        <dbReference type="ARBA" id="ARBA00004651"/>
    </source>
</evidence>
<accession>A0A363UJN6</accession>
<feature type="transmembrane region" description="Helical" evidence="9">
    <location>
        <begin position="239"/>
        <end position="256"/>
    </location>
</feature>
<dbReference type="Pfam" id="PF07549">
    <property type="entry name" value="Sec_GG"/>
    <property type="match status" value="1"/>
</dbReference>
<comment type="caution">
    <text evidence="9">Lacks conserved residue(s) required for the propagation of feature annotation.</text>
</comment>
<dbReference type="PANTHER" id="PTHR30081">
    <property type="entry name" value="PROTEIN-EXPORT MEMBRANE PROTEIN SEC"/>
    <property type="match status" value="1"/>
</dbReference>
<dbReference type="InterPro" id="IPR055344">
    <property type="entry name" value="SecD_SecF_C_bact"/>
</dbReference>
<dbReference type="AlphaFoldDB" id="A0A363UJN6"/>
<feature type="transmembrane region" description="Helical" evidence="9">
    <location>
        <begin position="188"/>
        <end position="209"/>
    </location>
</feature>
<dbReference type="Gene3D" id="1.20.1640.10">
    <property type="entry name" value="Multidrug efflux transporter AcrB transmembrane domain"/>
    <property type="match status" value="1"/>
</dbReference>
<keyword evidence="7 9" id="KW-0811">Translocation</keyword>
<comment type="function">
    <text evidence="9">Part of the Sec protein translocase complex. Interacts with the SecYEG preprotein conducting channel. SecDF uses the proton motive force (PMF) to complete protein translocation after the ATP-dependent function of SecA.</text>
</comment>
<evidence type="ECO:0000313" key="12">
    <source>
        <dbReference type="Proteomes" id="UP000251800"/>
    </source>
</evidence>
<dbReference type="GO" id="GO:0006605">
    <property type="term" value="P:protein targeting"/>
    <property type="evidence" value="ECO:0007669"/>
    <property type="project" value="UniProtKB-UniRule"/>
</dbReference>
<dbReference type="InterPro" id="IPR048634">
    <property type="entry name" value="SecD_SecF_C"/>
</dbReference>
<dbReference type="InterPro" id="IPR022646">
    <property type="entry name" value="SecD/SecF_CS"/>
</dbReference>
<protein>
    <recommendedName>
        <fullName evidence="9">Protein-export membrane protein SecF</fullName>
    </recommendedName>
</protein>
<name>A0A363UJN6_9GAMM</name>
<dbReference type="PRINTS" id="PR01755">
    <property type="entry name" value="SECFTRNLCASE"/>
</dbReference>
<keyword evidence="5 9" id="KW-0653">Protein transport</keyword>
<comment type="caution">
    <text evidence="11">The sequence shown here is derived from an EMBL/GenBank/DDBJ whole genome shotgun (WGS) entry which is preliminary data.</text>
</comment>
<dbReference type="InterPro" id="IPR022645">
    <property type="entry name" value="SecD/SecF_bac"/>
</dbReference>
<gene>
    <name evidence="9 11" type="primary">secF</name>
    <name evidence="11" type="ORF">DEH80_11060</name>
</gene>
<dbReference type="GO" id="GO:0065002">
    <property type="term" value="P:intracellular protein transmembrane transport"/>
    <property type="evidence" value="ECO:0007669"/>
    <property type="project" value="UniProtKB-UniRule"/>
</dbReference>
<dbReference type="OrthoDB" id="9774769at2"/>
<keyword evidence="2 9" id="KW-0813">Transport</keyword>
<dbReference type="HAMAP" id="MF_01464_B">
    <property type="entry name" value="SecF_B"/>
    <property type="match status" value="1"/>
</dbReference>
<dbReference type="GO" id="GO:0005886">
    <property type="term" value="C:plasma membrane"/>
    <property type="evidence" value="ECO:0007669"/>
    <property type="project" value="UniProtKB-SubCell"/>
</dbReference>
<feature type="domain" description="Protein export membrane protein SecD/SecF C-terminal" evidence="10">
    <location>
        <begin position="116"/>
        <end position="290"/>
    </location>
</feature>
<dbReference type="NCBIfam" id="TIGR00966">
    <property type="entry name" value="transloc_SecF"/>
    <property type="match status" value="1"/>
</dbReference>
<dbReference type="GO" id="GO:0043952">
    <property type="term" value="P:protein transport by the Sec complex"/>
    <property type="evidence" value="ECO:0007669"/>
    <property type="project" value="UniProtKB-UniRule"/>
</dbReference>
<evidence type="ECO:0000256" key="2">
    <source>
        <dbReference type="ARBA" id="ARBA00022448"/>
    </source>
</evidence>
<evidence type="ECO:0000256" key="5">
    <source>
        <dbReference type="ARBA" id="ARBA00022927"/>
    </source>
</evidence>
<dbReference type="InterPro" id="IPR022813">
    <property type="entry name" value="SecD/SecF_arch_bac"/>
</dbReference>
<keyword evidence="6 9" id="KW-1133">Transmembrane helix</keyword>
<evidence type="ECO:0000259" key="10">
    <source>
        <dbReference type="Pfam" id="PF02355"/>
    </source>
</evidence>
<sequence length="313" mass="33738">MKFFSQTPNFNFMAQRKIALAISLVLLVASVASLATRSLNFGIDFTGGVIVEVGYPEAVDLNIVRAQLADAEFGDATVQYFGARNDVMIRLAPRAEESNADLSTQVLRALQADELAPELRRVEFVGPQVGEELTIDGSLATIIALILIFAYVWFRFHWKFSAGAVAALGHDVIITLGFFSFLHLEFDLTVLAAVLAVIGYSLNDTIVVFDRCRENFQRASSGDAKATINRSVNENLSRTLVTSMTTLLALIALRLIGGEAMAGFSTALIVGVIVGTYSSVYVASPVSIALRVSRDDVLPPADDDDRPADGAVV</sequence>
<reference evidence="11 12" key="1">
    <citation type="submission" date="2018-05" db="EMBL/GenBank/DDBJ databases">
        <title>Abyssibacter profundi OUC007T gen. nov., sp. nov, a marine bacterium isolated from seawater of the Mariana Trench.</title>
        <authorList>
            <person name="Zhou S."/>
        </authorList>
    </citation>
    <scope>NUCLEOTIDE SEQUENCE [LARGE SCALE GENOMIC DNA]</scope>
    <source>
        <strain evidence="11 12">OUC007</strain>
    </source>
</reference>
<dbReference type="Proteomes" id="UP000251800">
    <property type="component" value="Unassembled WGS sequence"/>
</dbReference>
<comment type="subcellular location">
    <subcellularLocation>
        <location evidence="1 9">Cell membrane</location>
        <topology evidence="1 9">Multi-pass membrane protein</topology>
    </subcellularLocation>
</comment>
<feature type="transmembrane region" description="Helical" evidence="9">
    <location>
        <begin position="133"/>
        <end position="154"/>
    </location>
</feature>
<keyword evidence="4 9" id="KW-0812">Transmembrane</keyword>
<evidence type="ECO:0000256" key="3">
    <source>
        <dbReference type="ARBA" id="ARBA00022475"/>
    </source>
</evidence>
<keyword evidence="8 9" id="KW-0472">Membrane</keyword>
<evidence type="ECO:0000256" key="4">
    <source>
        <dbReference type="ARBA" id="ARBA00022692"/>
    </source>
</evidence>
<dbReference type="InterPro" id="IPR005665">
    <property type="entry name" value="SecF_bac"/>
</dbReference>
<dbReference type="PANTHER" id="PTHR30081:SF8">
    <property type="entry name" value="PROTEIN TRANSLOCASE SUBUNIT SECF"/>
    <property type="match status" value="1"/>
</dbReference>
<evidence type="ECO:0000256" key="7">
    <source>
        <dbReference type="ARBA" id="ARBA00023010"/>
    </source>
</evidence>
<organism evidence="11 12">
    <name type="scientific">Abyssibacter profundi</name>
    <dbReference type="NCBI Taxonomy" id="2182787"/>
    <lineage>
        <taxon>Bacteria</taxon>
        <taxon>Pseudomonadati</taxon>
        <taxon>Pseudomonadota</taxon>
        <taxon>Gammaproteobacteria</taxon>
        <taxon>Chromatiales</taxon>
        <taxon>Oceanococcaceae</taxon>
        <taxon>Abyssibacter</taxon>
    </lineage>
</organism>
<dbReference type="EMBL" id="QEQK01000009">
    <property type="protein sequence ID" value="PWN55638.1"/>
    <property type="molecule type" value="Genomic_DNA"/>
</dbReference>
<evidence type="ECO:0000313" key="11">
    <source>
        <dbReference type="EMBL" id="PWN55638.1"/>
    </source>
</evidence>
<dbReference type="GO" id="GO:0015450">
    <property type="term" value="F:protein-transporting ATPase activity"/>
    <property type="evidence" value="ECO:0007669"/>
    <property type="project" value="InterPro"/>
</dbReference>
<proteinExistence type="inferred from homology"/>
<keyword evidence="12" id="KW-1185">Reference proteome</keyword>
<comment type="similarity">
    <text evidence="9">Belongs to the SecD/SecF family. SecF subfamily.</text>
</comment>
<evidence type="ECO:0000256" key="6">
    <source>
        <dbReference type="ARBA" id="ARBA00022989"/>
    </source>
</evidence>
<dbReference type="SUPFAM" id="SSF82866">
    <property type="entry name" value="Multidrug efflux transporter AcrB transmembrane domain"/>
    <property type="match status" value="1"/>
</dbReference>
<dbReference type="Pfam" id="PF02355">
    <property type="entry name" value="SecD_SecF_C"/>
    <property type="match status" value="1"/>
</dbReference>
<feature type="transmembrane region" description="Helical" evidence="9">
    <location>
        <begin position="161"/>
        <end position="182"/>
    </location>
</feature>
<comment type="subunit">
    <text evidence="9">Forms a complex with SecD. Part of the essential Sec protein translocation apparatus which comprises SecA, SecYEG and auxiliary proteins SecDF-YajC and YidC.</text>
</comment>
<evidence type="ECO:0000256" key="8">
    <source>
        <dbReference type="ARBA" id="ARBA00023136"/>
    </source>
</evidence>
<feature type="transmembrane region" description="Helical" evidence="9">
    <location>
        <begin position="262"/>
        <end position="284"/>
    </location>
</feature>
<keyword evidence="3 9" id="KW-1003">Cell membrane</keyword>
<dbReference type="RefSeq" id="WP_109720562.1">
    <property type="nucleotide sequence ID" value="NZ_QEQK01000009.1"/>
</dbReference>
<dbReference type="NCBIfam" id="TIGR00916">
    <property type="entry name" value="2A0604s01"/>
    <property type="match status" value="1"/>
</dbReference>